<dbReference type="Proteomes" id="UP001146505">
    <property type="component" value="Unassembled WGS sequence"/>
</dbReference>
<evidence type="ECO:0000313" key="2">
    <source>
        <dbReference type="EMBL" id="MCZ9305190.1"/>
    </source>
</evidence>
<comment type="caution">
    <text evidence="2">The sequence shown here is derived from an EMBL/GenBank/DDBJ whole genome shotgun (WGS) entry which is preliminary data.</text>
</comment>
<dbReference type="AlphaFoldDB" id="A0A9X3M6Q8"/>
<proteinExistence type="predicted"/>
<gene>
    <name evidence="2" type="ORF">L8U58_06560</name>
</gene>
<accession>A0A9X3M6Q8</accession>
<feature type="compositionally biased region" description="Acidic residues" evidence="1">
    <location>
        <begin position="20"/>
        <end position="38"/>
    </location>
</feature>
<dbReference type="RefSeq" id="WP_269954963.1">
    <property type="nucleotide sequence ID" value="NZ_JAKMUV010000006.1"/>
</dbReference>
<feature type="region of interest" description="Disordered" evidence="1">
    <location>
        <begin position="1"/>
        <end position="38"/>
    </location>
</feature>
<evidence type="ECO:0000256" key="1">
    <source>
        <dbReference type="SAM" id="MobiDB-lite"/>
    </source>
</evidence>
<sequence length="234" mass="25388">MPTKQSLPEKSEESRKPGDGIEEDSTDENEDSEGLTEELPEFLYPDGTKVALTAPGTVLRFGESATVATSDSEGRLLIWKINAHDGVRIPAGRIELLEPEKATNISHFNCYAYDIAFLGAVSKYTEDPMVIHGLPDINNAAVTPPKMIASSRDGKASRRLVGGSDNACGIPLNSRLPTKQSSLVRNFSYARGTVGAVEHGSETAESSHTVSFYFDEEVPTVPEGRKKPAPIIWR</sequence>
<keyword evidence="3" id="KW-1185">Reference proteome</keyword>
<evidence type="ECO:0000313" key="3">
    <source>
        <dbReference type="Proteomes" id="UP001146505"/>
    </source>
</evidence>
<dbReference type="EMBL" id="JAKMUV010000006">
    <property type="protein sequence ID" value="MCZ9305190.1"/>
    <property type="molecule type" value="Genomic_DNA"/>
</dbReference>
<organism evidence="2 3">
    <name type="scientific">Corynebacterium macclintockiae</name>
    <dbReference type="NCBI Taxonomy" id="2913501"/>
    <lineage>
        <taxon>Bacteria</taxon>
        <taxon>Bacillati</taxon>
        <taxon>Actinomycetota</taxon>
        <taxon>Actinomycetes</taxon>
        <taxon>Mycobacteriales</taxon>
        <taxon>Corynebacteriaceae</taxon>
        <taxon>Corynebacterium</taxon>
    </lineage>
</organism>
<reference evidence="2" key="1">
    <citation type="submission" date="2022-02" db="EMBL/GenBank/DDBJ databases">
        <title>Corynebacterium sp. from urogenital microbiome.</title>
        <authorList>
            <person name="Cappelli E.A."/>
            <person name="Ribeiro T.G."/>
            <person name="Peixe L."/>
        </authorList>
    </citation>
    <scope>NUCLEOTIDE SEQUENCE</scope>
    <source>
        <strain evidence="2">C9Ua_112</strain>
    </source>
</reference>
<dbReference type="GeneID" id="301813207"/>
<protein>
    <submittedName>
        <fullName evidence="2">Uncharacterized protein</fullName>
    </submittedName>
</protein>
<name>A0A9X3M6Q8_9CORY</name>
<feature type="compositionally biased region" description="Basic and acidic residues" evidence="1">
    <location>
        <begin position="7"/>
        <end position="19"/>
    </location>
</feature>